<dbReference type="OrthoDB" id="5872878at2759"/>
<evidence type="ECO:0000313" key="3">
    <source>
        <dbReference type="WBParaSite" id="SRAE_1000258700.1"/>
    </source>
</evidence>
<evidence type="ECO:0000313" key="1">
    <source>
        <dbReference type="EMBL" id="CEF64332.1"/>
    </source>
</evidence>
<dbReference type="WBParaSite" id="SRAE_1000258700.1">
    <property type="protein sequence ID" value="SRAE_1000258700.1"/>
    <property type="gene ID" value="WBGene00259202"/>
</dbReference>
<dbReference type="AlphaFoldDB" id="A0A090L3N9"/>
<organism evidence="1">
    <name type="scientific">Strongyloides ratti</name>
    <name type="common">Parasitic roundworm</name>
    <dbReference type="NCBI Taxonomy" id="34506"/>
    <lineage>
        <taxon>Eukaryota</taxon>
        <taxon>Metazoa</taxon>
        <taxon>Ecdysozoa</taxon>
        <taxon>Nematoda</taxon>
        <taxon>Chromadorea</taxon>
        <taxon>Rhabditida</taxon>
        <taxon>Tylenchina</taxon>
        <taxon>Panagrolaimomorpha</taxon>
        <taxon>Strongyloidoidea</taxon>
        <taxon>Strongyloididae</taxon>
        <taxon>Strongyloides</taxon>
    </lineage>
</organism>
<reference evidence="3" key="2">
    <citation type="submission" date="2020-12" db="UniProtKB">
        <authorList>
            <consortium name="WormBaseParasite"/>
        </authorList>
    </citation>
    <scope>IDENTIFICATION</scope>
</reference>
<dbReference type="GeneID" id="36376697"/>
<proteinExistence type="predicted"/>
<reference evidence="1 2" key="1">
    <citation type="submission" date="2014-09" db="EMBL/GenBank/DDBJ databases">
        <authorList>
            <person name="Martin A.A."/>
        </authorList>
    </citation>
    <scope>NUCLEOTIDE SEQUENCE</scope>
    <source>
        <strain evidence="2">ED321</strain>
        <strain evidence="1">ED321 Heterogonic</strain>
    </source>
</reference>
<keyword evidence="2" id="KW-1185">Reference proteome</keyword>
<dbReference type="EMBL" id="LN609528">
    <property type="protein sequence ID" value="CEF64332.1"/>
    <property type="molecule type" value="Genomic_DNA"/>
</dbReference>
<dbReference type="CTD" id="36376697"/>
<evidence type="ECO:0000313" key="2">
    <source>
        <dbReference type="Proteomes" id="UP000035682"/>
    </source>
</evidence>
<sequence length="291" mass="32512">MAKIGKKRLSAPGYIIETPLRGVTKTHLKKSLKKRQSCGAVLKTIGNNSFSTSADKSLNESKLSLQNISISPHSLTQKLQEFGKEYLKNGDVKDIPDAVGISEQDLSFSVEEFENKKKECLSKCKNADALESSHAINLDLSDAVLVGAKCLLTEKIATRSVTKKICEETGATEEQILFDHNNCIPENKWTAEVDRKIKDNIFETLSDLKSQISLKSSILDNIKSPDEVKKRLRINSSSNKVNEELMKTPVNNGRIDPLSHTKIQEEYAARVASNLRHRRLLKKNTTSFFLP</sequence>
<dbReference type="Proteomes" id="UP000035682">
    <property type="component" value="Unplaced"/>
</dbReference>
<dbReference type="RefSeq" id="XP_024503533.1">
    <property type="nucleotide sequence ID" value="XM_024649680.1"/>
</dbReference>
<protein>
    <submittedName>
        <fullName evidence="1 3">Uncharacterized protein</fullName>
    </submittedName>
</protein>
<evidence type="ECO:0000313" key="4">
    <source>
        <dbReference type="WormBase" id="SRAE_1000258700"/>
    </source>
</evidence>
<accession>A0A090L3N9</accession>
<gene>
    <name evidence="1 3 4" type="ORF">SRAE_1000258700</name>
</gene>
<dbReference type="WormBase" id="SRAE_1000258700">
    <property type="protein sequence ID" value="SRP10114"/>
    <property type="gene ID" value="WBGene00259202"/>
</dbReference>
<name>A0A090L3N9_STRRB</name>